<dbReference type="Pfam" id="PF20243">
    <property type="entry name" value="MbnP"/>
    <property type="match status" value="1"/>
</dbReference>
<reference evidence="4" key="1">
    <citation type="submission" date="2019-07" db="EMBL/GenBank/DDBJ databases">
        <title>Complete Genome Sequences of Vibrion rotiferianus strain AM7.</title>
        <authorList>
            <person name="Miyazaki K."/>
            <person name="Wiseschart A."/>
            <person name="Pootanakit K."/>
            <person name="Ishimori K."/>
            <person name="Kitahara K."/>
        </authorList>
    </citation>
    <scope>NUCLEOTIDE SEQUENCE [LARGE SCALE GENOMIC DNA]</scope>
    <source>
        <strain evidence="4">AM7</strain>
    </source>
</reference>
<dbReference type="RefSeq" id="WP_010447321.1">
    <property type="nucleotide sequence ID" value="NZ_AP019798.1"/>
</dbReference>
<dbReference type="PROSITE" id="PS51257">
    <property type="entry name" value="PROKAR_LIPOPROTEIN"/>
    <property type="match status" value="1"/>
</dbReference>
<gene>
    <name evidence="3" type="ORF">VroAM7_10770</name>
</gene>
<feature type="signal peptide" evidence="1">
    <location>
        <begin position="1"/>
        <end position="21"/>
    </location>
</feature>
<organism evidence="3 4">
    <name type="scientific">Vibrio rotiferianus</name>
    <dbReference type="NCBI Taxonomy" id="190895"/>
    <lineage>
        <taxon>Bacteria</taxon>
        <taxon>Pseudomonadati</taxon>
        <taxon>Pseudomonadota</taxon>
        <taxon>Gammaproteobacteria</taxon>
        <taxon>Vibrionales</taxon>
        <taxon>Vibrionaceae</taxon>
        <taxon>Vibrio</taxon>
    </lineage>
</organism>
<feature type="domain" description="Copper-binding protein MbnP-like" evidence="2">
    <location>
        <begin position="40"/>
        <end position="260"/>
    </location>
</feature>
<keyword evidence="1" id="KW-0732">Signal</keyword>
<sequence>MFNRISTAKSLFTTISCGLLAACGGGSDSNSTTTPETSLQNVTLEFKARVGQQDIQCQLMENAIAGTANTNPEFKDVRMYLSEVELLDNNGVATPLELIQDGKWQYKNVALLDFETGSDSCANGNAALNHQIKGQIPQGNYTGVRFTLGVPAALNHYGIDGDDAISPLDVMGMNWSWQNGHKHLRMDVNGWNIHLGTTGCEVVDATQETIDCASSRPNRPIYQFDDFDAATNVIVFDYQRLVANNDITFNTPNTPPGCMSSSTDPDCQGIYDNLGLDLETGECTAGNCSSSQAWVSVE</sequence>
<dbReference type="InterPro" id="IPR023977">
    <property type="entry name" value="MbnP-like"/>
</dbReference>
<evidence type="ECO:0000313" key="3">
    <source>
        <dbReference type="EMBL" id="BBL88424.1"/>
    </source>
</evidence>
<dbReference type="EMBL" id="AP019798">
    <property type="protein sequence ID" value="BBL88424.1"/>
    <property type="molecule type" value="Genomic_DNA"/>
</dbReference>
<protein>
    <submittedName>
        <fullName evidence="3">Metallo-mystery pair system four-Cys motif protein</fullName>
    </submittedName>
</protein>
<dbReference type="Proteomes" id="UP000315115">
    <property type="component" value="Chromosome 1"/>
</dbReference>
<proteinExistence type="predicted"/>
<evidence type="ECO:0000259" key="2">
    <source>
        <dbReference type="Pfam" id="PF20243"/>
    </source>
</evidence>
<evidence type="ECO:0000256" key="1">
    <source>
        <dbReference type="SAM" id="SignalP"/>
    </source>
</evidence>
<dbReference type="AlphaFoldDB" id="A0A510I409"/>
<feature type="chain" id="PRO_5022049947" evidence="1">
    <location>
        <begin position="22"/>
        <end position="298"/>
    </location>
</feature>
<name>A0A510I409_9VIBR</name>
<dbReference type="InterPro" id="IPR046863">
    <property type="entry name" value="MbnP-like_dom"/>
</dbReference>
<accession>A0A510I409</accession>
<evidence type="ECO:0000313" key="4">
    <source>
        <dbReference type="Proteomes" id="UP000315115"/>
    </source>
</evidence>
<dbReference type="NCBIfam" id="TIGR04052">
    <property type="entry name" value="MbnP_like_WxW"/>
    <property type="match status" value="1"/>
</dbReference>